<gene>
    <name evidence="1" type="ORF">DEO72_LG11g1749</name>
</gene>
<proteinExistence type="predicted"/>
<evidence type="ECO:0000313" key="1">
    <source>
        <dbReference type="EMBL" id="QCE14744.1"/>
    </source>
</evidence>
<sequence length="104" mass="11735">MAPLDVLKKWWICLRGGCAAEKVRGGGARSCDGCRKRRREWRKMVVAAMAEDGDALQLRDRRGWLLWWPARHEGAWRWRLLFPASCSGGRRGDGGGCHGGWKGN</sequence>
<protein>
    <submittedName>
        <fullName evidence="1">Uncharacterized protein</fullName>
    </submittedName>
</protein>
<accession>A0A4D6NPY7</accession>
<dbReference type="AlphaFoldDB" id="A0A4D6NPY7"/>
<dbReference type="EMBL" id="CP039355">
    <property type="protein sequence ID" value="QCE14744.1"/>
    <property type="molecule type" value="Genomic_DNA"/>
</dbReference>
<organism evidence="1 2">
    <name type="scientific">Vigna unguiculata</name>
    <name type="common">Cowpea</name>
    <dbReference type="NCBI Taxonomy" id="3917"/>
    <lineage>
        <taxon>Eukaryota</taxon>
        <taxon>Viridiplantae</taxon>
        <taxon>Streptophyta</taxon>
        <taxon>Embryophyta</taxon>
        <taxon>Tracheophyta</taxon>
        <taxon>Spermatophyta</taxon>
        <taxon>Magnoliopsida</taxon>
        <taxon>eudicotyledons</taxon>
        <taxon>Gunneridae</taxon>
        <taxon>Pentapetalae</taxon>
        <taxon>rosids</taxon>
        <taxon>fabids</taxon>
        <taxon>Fabales</taxon>
        <taxon>Fabaceae</taxon>
        <taxon>Papilionoideae</taxon>
        <taxon>50 kb inversion clade</taxon>
        <taxon>NPAAA clade</taxon>
        <taxon>indigoferoid/millettioid clade</taxon>
        <taxon>Phaseoleae</taxon>
        <taxon>Vigna</taxon>
    </lineage>
</organism>
<reference evidence="1 2" key="1">
    <citation type="submission" date="2019-04" db="EMBL/GenBank/DDBJ databases">
        <title>An improved genome assembly and genetic linkage map for asparagus bean, Vigna unguiculata ssp. sesquipedialis.</title>
        <authorList>
            <person name="Xia Q."/>
            <person name="Zhang R."/>
            <person name="Dong Y."/>
        </authorList>
    </citation>
    <scope>NUCLEOTIDE SEQUENCE [LARGE SCALE GENOMIC DNA]</scope>
    <source>
        <tissue evidence="1">Leaf</tissue>
    </source>
</reference>
<name>A0A4D6NPY7_VIGUN</name>
<dbReference type="Proteomes" id="UP000501690">
    <property type="component" value="Linkage Group LG11"/>
</dbReference>
<keyword evidence="2" id="KW-1185">Reference proteome</keyword>
<evidence type="ECO:0000313" key="2">
    <source>
        <dbReference type="Proteomes" id="UP000501690"/>
    </source>
</evidence>